<proteinExistence type="predicted"/>
<organism evidence="2 3">
    <name type="scientific">Mesorhizobium shangrilense</name>
    <dbReference type="NCBI Taxonomy" id="460060"/>
    <lineage>
        <taxon>Bacteria</taxon>
        <taxon>Pseudomonadati</taxon>
        <taxon>Pseudomonadota</taxon>
        <taxon>Alphaproteobacteria</taxon>
        <taxon>Hyphomicrobiales</taxon>
        <taxon>Phyllobacteriaceae</taxon>
        <taxon>Mesorhizobium</taxon>
    </lineage>
</organism>
<dbReference type="InterPro" id="IPR058625">
    <property type="entry name" value="MdtA-like_BSH"/>
</dbReference>
<dbReference type="Gene3D" id="2.40.50.100">
    <property type="match status" value="1"/>
</dbReference>
<dbReference type="RefSeq" id="WP_354462855.1">
    <property type="nucleotide sequence ID" value="NZ_JBEWSZ010000002.1"/>
</dbReference>
<sequence>MSKILKSFSTYLALAAGIVGVLVVLYAWQLPPFESSIEQTDNAYVRGNVTMLSPQVAGYVAEVPVTDYADVKKGDLIVRIDDKPYAQKLEQARATLASKSAALSASDQAEAASRAQITLAEAGIASAKAADDLARANLRRGEQLIAKGFSTQSDVDVVRNAVSQSDAAMREADARLEVARQALAQTLVSRQSLHADVDQAQAAVRLAEIDLANTRIVAPEDGTLGTVGASFGAYVTAGSQLTSLVPERKWVIANFKETQVALLKVGQPASFRVDALNRAEIRGHITRFSPAAGSEFAVIKADNSSGNFTKVAQRIPVRIEIDEGQDLAAMLAPGMSVIVSVDTDAAPSRL</sequence>
<dbReference type="Proteomes" id="UP001548832">
    <property type="component" value="Unassembled WGS sequence"/>
</dbReference>
<dbReference type="Pfam" id="PF25917">
    <property type="entry name" value="BSH_RND"/>
    <property type="match status" value="1"/>
</dbReference>
<evidence type="ECO:0000313" key="3">
    <source>
        <dbReference type="Proteomes" id="UP001548832"/>
    </source>
</evidence>
<protein>
    <submittedName>
        <fullName evidence="2">HlyD family secretion protein</fullName>
    </submittedName>
</protein>
<dbReference type="Gene3D" id="2.40.30.170">
    <property type="match status" value="1"/>
</dbReference>
<dbReference type="EMBL" id="JBEWSZ010000002">
    <property type="protein sequence ID" value="MET2830796.1"/>
    <property type="molecule type" value="Genomic_DNA"/>
</dbReference>
<accession>A0ABV2DL66</accession>
<evidence type="ECO:0000313" key="2">
    <source>
        <dbReference type="EMBL" id="MET2830796.1"/>
    </source>
</evidence>
<dbReference type="PANTHER" id="PTHR30386:SF24">
    <property type="entry name" value="MULTIDRUG RESISTANCE EFFLUX PUMP"/>
    <property type="match status" value="1"/>
</dbReference>
<keyword evidence="3" id="KW-1185">Reference proteome</keyword>
<comment type="caution">
    <text evidence="2">The sequence shown here is derived from an EMBL/GenBank/DDBJ whole genome shotgun (WGS) entry which is preliminary data.</text>
</comment>
<dbReference type="PANTHER" id="PTHR30386">
    <property type="entry name" value="MEMBRANE FUSION SUBUNIT OF EMRAB-TOLC MULTIDRUG EFFLUX PUMP"/>
    <property type="match status" value="1"/>
</dbReference>
<evidence type="ECO:0000259" key="1">
    <source>
        <dbReference type="Pfam" id="PF25917"/>
    </source>
</evidence>
<reference evidence="2 3" key="1">
    <citation type="submission" date="2024-06" db="EMBL/GenBank/DDBJ databases">
        <authorList>
            <person name="Kim D.-U."/>
        </authorList>
    </citation>
    <scope>NUCLEOTIDE SEQUENCE [LARGE SCALE GENOMIC DNA]</scope>
    <source>
        <strain evidence="2 3">KACC15460</strain>
    </source>
</reference>
<dbReference type="InterPro" id="IPR050739">
    <property type="entry name" value="MFP"/>
</dbReference>
<gene>
    <name evidence="2" type="ORF">ABVQ20_27790</name>
</gene>
<dbReference type="Gene3D" id="1.10.287.470">
    <property type="entry name" value="Helix hairpin bin"/>
    <property type="match status" value="2"/>
</dbReference>
<dbReference type="SUPFAM" id="SSF111369">
    <property type="entry name" value="HlyD-like secretion proteins"/>
    <property type="match status" value="2"/>
</dbReference>
<feature type="domain" description="Multidrug resistance protein MdtA-like barrel-sandwich hybrid" evidence="1">
    <location>
        <begin position="52"/>
        <end position="244"/>
    </location>
</feature>
<name>A0ABV2DL66_9HYPH</name>